<keyword evidence="2" id="KW-1185">Reference proteome</keyword>
<dbReference type="EMBL" id="LEKT01000010">
    <property type="protein sequence ID" value="KMO87090.1"/>
    <property type="molecule type" value="Genomic_DNA"/>
</dbReference>
<proteinExistence type="predicted"/>
<sequence length="66" mass="7442">MFFLLIKVNTNQRRHDDRSRCAFCGRLCAVYEWTGSKTNSASISGYAAIRMGIFFVSGAIFKPCKV</sequence>
<accession>A0A0J6WU88</accession>
<organism evidence="1 2">
    <name type="scientific">Megasphaera cerevisiae DSM 20462</name>
    <dbReference type="NCBI Taxonomy" id="1122219"/>
    <lineage>
        <taxon>Bacteria</taxon>
        <taxon>Bacillati</taxon>
        <taxon>Bacillota</taxon>
        <taxon>Negativicutes</taxon>
        <taxon>Veillonellales</taxon>
        <taxon>Veillonellaceae</taxon>
        <taxon>Megasphaera</taxon>
    </lineage>
</organism>
<name>A0A0J6WU88_9FIRM</name>
<evidence type="ECO:0000313" key="1">
    <source>
        <dbReference type="EMBL" id="KMO87090.1"/>
    </source>
</evidence>
<gene>
    <name evidence="1" type="ORF">AB840_04845</name>
</gene>
<dbReference type="AlphaFoldDB" id="A0A0J6WU88"/>
<evidence type="ECO:0000313" key="2">
    <source>
        <dbReference type="Proteomes" id="UP000036503"/>
    </source>
</evidence>
<comment type="caution">
    <text evidence="1">The sequence shown here is derived from an EMBL/GenBank/DDBJ whole genome shotgun (WGS) entry which is preliminary data.</text>
</comment>
<protein>
    <submittedName>
        <fullName evidence="1">Uncharacterized protein</fullName>
    </submittedName>
</protein>
<dbReference type="PATRIC" id="fig|1122219.3.peg.3487"/>
<dbReference type="InParanoid" id="A0A0J6WU88"/>
<dbReference type="Proteomes" id="UP000036503">
    <property type="component" value="Unassembled WGS sequence"/>
</dbReference>
<reference evidence="1 2" key="1">
    <citation type="submission" date="2015-06" db="EMBL/GenBank/DDBJ databases">
        <title>Draft genome sequence of beer spoilage bacterium Megasphaera cerevisiae type strain 20462.</title>
        <authorList>
            <person name="Kutumbaka K."/>
            <person name="Pasmowitz J."/>
            <person name="Mategko J."/>
            <person name="Reyes D."/>
            <person name="Friedrich A."/>
            <person name="Han S."/>
            <person name="Martens-Habbena W."/>
            <person name="Neal-McKinney J."/>
            <person name="Janagama H.K."/>
            <person name="Nadala C."/>
            <person name="Samadpour M."/>
        </authorList>
    </citation>
    <scope>NUCLEOTIDE SEQUENCE [LARGE SCALE GENOMIC DNA]</scope>
    <source>
        <strain evidence="1 2">DSM 20462</strain>
    </source>
</reference>